<dbReference type="PROSITE" id="PS50097">
    <property type="entry name" value="BTB"/>
    <property type="match status" value="1"/>
</dbReference>
<dbReference type="InterPro" id="IPR011333">
    <property type="entry name" value="SKP1/BTB/POZ_sf"/>
</dbReference>
<organism evidence="3 4">
    <name type="scientific">Phialocephala subalpina</name>
    <dbReference type="NCBI Taxonomy" id="576137"/>
    <lineage>
        <taxon>Eukaryota</taxon>
        <taxon>Fungi</taxon>
        <taxon>Dikarya</taxon>
        <taxon>Ascomycota</taxon>
        <taxon>Pezizomycotina</taxon>
        <taxon>Leotiomycetes</taxon>
        <taxon>Helotiales</taxon>
        <taxon>Mollisiaceae</taxon>
        <taxon>Phialocephala</taxon>
        <taxon>Phialocephala fortinii species complex</taxon>
    </lineage>
</organism>
<keyword evidence="4" id="KW-1185">Reference proteome</keyword>
<dbReference type="PANTHER" id="PTHR47843">
    <property type="entry name" value="BTB DOMAIN-CONTAINING PROTEIN-RELATED"/>
    <property type="match status" value="1"/>
</dbReference>
<evidence type="ECO:0000256" key="1">
    <source>
        <dbReference type="SAM" id="MobiDB-lite"/>
    </source>
</evidence>
<reference evidence="3 4" key="1">
    <citation type="submission" date="2016-03" db="EMBL/GenBank/DDBJ databases">
        <authorList>
            <person name="Ploux O."/>
        </authorList>
    </citation>
    <scope>NUCLEOTIDE SEQUENCE [LARGE SCALE GENOMIC DNA]</scope>
    <source>
        <strain evidence="3 4">UAMH 11012</strain>
    </source>
</reference>
<feature type="region of interest" description="Disordered" evidence="1">
    <location>
        <begin position="1"/>
        <end position="27"/>
    </location>
</feature>
<protein>
    <recommendedName>
        <fullName evidence="2">BTB domain-containing protein</fullName>
    </recommendedName>
</protein>
<dbReference type="CDD" id="cd18186">
    <property type="entry name" value="BTB_POZ_ZBTB_KLHL-like"/>
    <property type="match status" value="1"/>
</dbReference>
<dbReference type="PANTHER" id="PTHR47843:SF3">
    <property type="entry name" value="BTB DOMAIN-CONTAINING PROTEIN"/>
    <property type="match status" value="1"/>
</dbReference>
<evidence type="ECO:0000313" key="3">
    <source>
        <dbReference type="EMBL" id="CZR51173.1"/>
    </source>
</evidence>
<dbReference type="SMART" id="SM00225">
    <property type="entry name" value="BTB"/>
    <property type="match status" value="1"/>
</dbReference>
<dbReference type="Proteomes" id="UP000184330">
    <property type="component" value="Unassembled WGS sequence"/>
</dbReference>
<evidence type="ECO:0000259" key="2">
    <source>
        <dbReference type="PROSITE" id="PS50097"/>
    </source>
</evidence>
<feature type="domain" description="BTB" evidence="2">
    <location>
        <begin position="36"/>
        <end position="106"/>
    </location>
</feature>
<dbReference type="Gene3D" id="3.30.710.10">
    <property type="entry name" value="Potassium Channel Kv1.1, Chain A"/>
    <property type="match status" value="1"/>
</dbReference>
<proteinExistence type="predicted"/>
<dbReference type="EMBL" id="FJOG01000001">
    <property type="protein sequence ID" value="CZR51173.1"/>
    <property type="molecule type" value="Genomic_DNA"/>
</dbReference>
<feature type="compositionally biased region" description="Basic and acidic residues" evidence="1">
    <location>
        <begin position="12"/>
        <end position="24"/>
    </location>
</feature>
<dbReference type="AlphaFoldDB" id="A0A1L7WEF5"/>
<dbReference type="SUPFAM" id="SSF54695">
    <property type="entry name" value="POZ domain"/>
    <property type="match status" value="1"/>
</dbReference>
<dbReference type="Pfam" id="PF00651">
    <property type="entry name" value="BTB"/>
    <property type="match status" value="1"/>
</dbReference>
<sequence>MTPAAASASTDDATKSARDGEPEFPKGVPVFSTPTTFVKFIVGGDIAAEFMVHREVACCRCPLFNAAFNSEMIEGQTQEYYPTDITPAVFQLLVQYVRNNDNTRSEDQNLVELWILADRLCLPRLQNLIVRTIFDVQQAIKTRLSDSLLHSVYDQTTPGSTLRQYVVADYAANTTIQNIEMGGASLPVDMLVDVVVLLLKGERRLEGFYSDNGTRIVDISQYLIPVDGKELESRMASYPTSQIISLIALVGESGTSISELGILSRAGQSISPLTIAALQHSLFLIIIDIE</sequence>
<dbReference type="InterPro" id="IPR000210">
    <property type="entry name" value="BTB/POZ_dom"/>
</dbReference>
<name>A0A1L7WEF5_9HELO</name>
<evidence type="ECO:0000313" key="4">
    <source>
        <dbReference type="Proteomes" id="UP000184330"/>
    </source>
</evidence>
<feature type="compositionally biased region" description="Low complexity" evidence="1">
    <location>
        <begin position="1"/>
        <end position="11"/>
    </location>
</feature>
<accession>A0A1L7WEF5</accession>
<gene>
    <name evidence="3" type="ORF">PAC_01048</name>
</gene>
<dbReference type="OrthoDB" id="194443at2759"/>